<evidence type="ECO:0000313" key="2">
    <source>
        <dbReference type="Proteomes" id="UP000299102"/>
    </source>
</evidence>
<name>A0A4C1Y9B9_EUMVA</name>
<dbReference type="EMBL" id="BGZK01001112">
    <property type="protein sequence ID" value="GBP71534.1"/>
    <property type="molecule type" value="Genomic_DNA"/>
</dbReference>
<accession>A0A4C1Y9B9</accession>
<gene>
    <name evidence="1" type="ORF">EVAR_50594_1</name>
</gene>
<organism evidence="1 2">
    <name type="scientific">Eumeta variegata</name>
    <name type="common">Bagworm moth</name>
    <name type="synonym">Eumeta japonica</name>
    <dbReference type="NCBI Taxonomy" id="151549"/>
    <lineage>
        <taxon>Eukaryota</taxon>
        <taxon>Metazoa</taxon>
        <taxon>Ecdysozoa</taxon>
        <taxon>Arthropoda</taxon>
        <taxon>Hexapoda</taxon>
        <taxon>Insecta</taxon>
        <taxon>Pterygota</taxon>
        <taxon>Neoptera</taxon>
        <taxon>Endopterygota</taxon>
        <taxon>Lepidoptera</taxon>
        <taxon>Glossata</taxon>
        <taxon>Ditrysia</taxon>
        <taxon>Tineoidea</taxon>
        <taxon>Psychidae</taxon>
        <taxon>Oiketicinae</taxon>
        <taxon>Eumeta</taxon>
    </lineage>
</organism>
<protein>
    <submittedName>
        <fullName evidence="1">Uncharacterized protein</fullName>
    </submittedName>
</protein>
<reference evidence="1 2" key="1">
    <citation type="journal article" date="2019" name="Commun. Biol.">
        <title>The bagworm genome reveals a unique fibroin gene that provides high tensile strength.</title>
        <authorList>
            <person name="Kono N."/>
            <person name="Nakamura H."/>
            <person name="Ohtoshi R."/>
            <person name="Tomita M."/>
            <person name="Numata K."/>
            <person name="Arakawa K."/>
        </authorList>
    </citation>
    <scope>NUCLEOTIDE SEQUENCE [LARGE SCALE GENOMIC DNA]</scope>
</reference>
<proteinExistence type="predicted"/>
<keyword evidence="2" id="KW-1185">Reference proteome</keyword>
<sequence>MDHEPFNAMGPAAKRYICKMTVVTKKTKKYCDKVTGPPGAVNRLPSGIRTCYSFRTVLAQCVSVGVFGPLSTGPSRRCVDAYSSDGAAALRSRRCLVLYVSSELTYNDVYASTQRHIHEQ</sequence>
<evidence type="ECO:0000313" key="1">
    <source>
        <dbReference type="EMBL" id="GBP71534.1"/>
    </source>
</evidence>
<dbReference type="AlphaFoldDB" id="A0A4C1Y9B9"/>
<dbReference type="Proteomes" id="UP000299102">
    <property type="component" value="Unassembled WGS sequence"/>
</dbReference>
<comment type="caution">
    <text evidence="1">The sequence shown here is derived from an EMBL/GenBank/DDBJ whole genome shotgun (WGS) entry which is preliminary data.</text>
</comment>